<dbReference type="Proteomes" id="UP000005744">
    <property type="component" value="Unassembled WGS sequence"/>
</dbReference>
<evidence type="ECO:0000313" key="1">
    <source>
        <dbReference type="EMBL" id="EIJ44014.1"/>
    </source>
</evidence>
<name>I3CK71_9GAMM</name>
<accession>I3CK71</accession>
<sequence>MLVIVFKIQGGQFDKEPGQDKVRTWSKAQFFQVGSDRALAQGAMEGDCEYNLVSQYADKVPFLANCDFFNSSKKDKNGKAIPVSVLESVQFIRQLSASDFRTLAEEPKREYEVVPKDDKKFTGVIPPAIPAKVA</sequence>
<dbReference type="RefSeq" id="WP_002691703.1">
    <property type="nucleotide sequence ID" value="NZ_JH600070.1"/>
</dbReference>
<gene>
    <name evidence="1" type="ORF">BegalDRAFT_3191</name>
</gene>
<dbReference type="EMBL" id="JH600070">
    <property type="protein sequence ID" value="EIJ44014.1"/>
    <property type="molecule type" value="Genomic_DNA"/>
</dbReference>
<dbReference type="STRING" id="395493.BegalDRAFT_3191"/>
<reference evidence="1 2" key="1">
    <citation type="submission" date="2011-11" db="EMBL/GenBank/DDBJ databases">
        <title>Improved High-Quality Draft sequence of Beggiatoa alba B18lD.</title>
        <authorList>
            <consortium name="US DOE Joint Genome Institute"/>
            <person name="Lucas S."/>
            <person name="Han J."/>
            <person name="Lapidus A."/>
            <person name="Cheng J.-F."/>
            <person name="Goodwin L."/>
            <person name="Pitluck S."/>
            <person name="Peters L."/>
            <person name="Mikhailova N."/>
            <person name="Held B."/>
            <person name="Detter J.C."/>
            <person name="Han C."/>
            <person name="Tapia R."/>
            <person name="Land M."/>
            <person name="Hauser L."/>
            <person name="Kyrpides N."/>
            <person name="Ivanova N."/>
            <person name="Pagani I."/>
            <person name="Samuel K."/>
            <person name="Teske A."/>
            <person name="Mueller J."/>
            <person name="Woyke T."/>
        </authorList>
    </citation>
    <scope>NUCLEOTIDE SEQUENCE [LARGE SCALE GENOMIC DNA]</scope>
    <source>
        <strain evidence="1 2">B18LD</strain>
    </source>
</reference>
<evidence type="ECO:0000313" key="2">
    <source>
        <dbReference type="Proteomes" id="UP000005744"/>
    </source>
</evidence>
<protein>
    <submittedName>
        <fullName evidence="1">Uncharacterized protein</fullName>
    </submittedName>
</protein>
<dbReference type="AlphaFoldDB" id="I3CK71"/>
<dbReference type="HOGENOM" id="CLU_1892080_0_0_6"/>
<keyword evidence="2" id="KW-1185">Reference proteome</keyword>
<proteinExistence type="predicted"/>
<organism evidence="1 2">
    <name type="scientific">Beggiatoa alba B18LD</name>
    <dbReference type="NCBI Taxonomy" id="395493"/>
    <lineage>
        <taxon>Bacteria</taxon>
        <taxon>Pseudomonadati</taxon>
        <taxon>Pseudomonadota</taxon>
        <taxon>Gammaproteobacteria</taxon>
        <taxon>Thiotrichales</taxon>
        <taxon>Thiotrichaceae</taxon>
        <taxon>Beggiatoa</taxon>
    </lineage>
</organism>